<dbReference type="PATRIC" id="fig|1203606.4.peg.1314"/>
<evidence type="ECO:0000313" key="2">
    <source>
        <dbReference type="EMBL" id="EOQ38321.1"/>
    </source>
</evidence>
<dbReference type="HOGENOM" id="CLU_2192135_0_0_9"/>
<organism evidence="2 3">
    <name type="scientific">Butyricicoccus pullicaecorum 1.2</name>
    <dbReference type="NCBI Taxonomy" id="1203606"/>
    <lineage>
        <taxon>Bacteria</taxon>
        <taxon>Bacillati</taxon>
        <taxon>Bacillota</taxon>
        <taxon>Clostridia</taxon>
        <taxon>Eubacteriales</taxon>
        <taxon>Butyricicoccaceae</taxon>
        <taxon>Butyricicoccus</taxon>
    </lineage>
</organism>
<keyword evidence="1" id="KW-0812">Transmembrane</keyword>
<sequence length="108" mass="11660">MSYDSDFADMLRRMGRKEPPAGYYIGPVVSLSPLTIALMDGEVMATGPFLRVSETVQRLLSPLPTCVFNGCDCGGNCDHPCFPSPLKVGDQMIVVGQRTFCAIDRLGG</sequence>
<comment type="caution">
    <text evidence="2">The sequence shown here is derived from an EMBL/GenBank/DDBJ whole genome shotgun (WGS) entry which is preliminary data.</text>
</comment>
<reference evidence="2 3" key="1">
    <citation type="submission" date="2013-01" db="EMBL/GenBank/DDBJ databases">
        <title>The Genome Sequence of Butyricicoccus pullicaecorum 1.2.</title>
        <authorList>
            <consortium name="The Broad Institute Genome Sequencing Platform"/>
            <person name="Earl A."/>
            <person name="Ward D."/>
            <person name="Feldgarden M."/>
            <person name="Gevers D."/>
            <person name="Van Immerseel F."/>
            <person name="Eeckhaut V."/>
            <person name="Walker B."/>
            <person name="Young S.K."/>
            <person name="Zeng Q."/>
            <person name="Gargeya S."/>
            <person name="Fitzgerald M."/>
            <person name="Haas B."/>
            <person name="Abouelleil A."/>
            <person name="Alvarado L."/>
            <person name="Arachchi H.M."/>
            <person name="Berlin A.M."/>
            <person name="Chapman S.B."/>
            <person name="Dewar J."/>
            <person name="Goldberg J."/>
            <person name="Griggs A."/>
            <person name="Gujja S."/>
            <person name="Hansen M."/>
            <person name="Howarth C."/>
            <person name="Imamovic A."/>
            <person name="Larimer J."/>
            <person name="McCowan C."/>
            <person name="Murphy C."/>
            <person name="Neiman D."/>
            <person name="Pearson M."/>
            <person name="Priest M."/>
            <person name="Roberts A."/>
            <person name="Saif S."/>
            <person name="Shea T."/>
            <person name="Sisk P."/>
            <person name="Sykes S."/>
            <person name="Wortman J."/>
            <person name="Nusbaum C."/>
            <person name="Birren B."/>
        </authorList>
    </citation>
    <scope>NUCLEOTIDE SEQUENCE [LARGE SCALE GENOMIC DNA]</scope>
    <source>
        <strain evidence="2 3">1.2</strain>
    </source>
</reference>
<proteinExistence type="predicted"/>
<keyword evidence="1" id="KW-1133">Transmembrane helix</keyword>
<evidence type="ECO:0000256" key="1">
    <source>
        <dbReference type="SAM" id="Phobius"/>
    </source>
</evidence>
<gene>
    <name evidence="2" type="ORF">HMPREF1526_01351</name>
</gene>
<evidence type="ECO:0000313" key="3">
    <source>
        <dbReference type="Proteomes" id="UP000013981"/>
    </source>
</evidence>
<feature type="transmembrane region" description="Helical" evidence="1">
    <location>
        <begin position="21"/>
        <end position="39"/>
    </location>
</feature>
<keyword evidence="3" id="KW-1185">Reference proteome</keyword>
<dbReference type="EMBL" id="AQOB01000004">
    <property type="protein sequence ID" value="EOQ38321.1"/>
    <property type="molecule type" value="Genomic_DNA"/>
</dbReference>
<name>R8W198_9FIRM</name>
<dbReference type="OrthoDB" id="9988385at2"/>
<protein>
    <submittedName>
        <fullName evidence="2">Uncharacterized protein</fullName>
    </submittedName>
</protein>
<keyword evidence="1" id="KW-0472">Membrane</keyword>
<dbReference type="Proteomes" id="UP000013981">
    <property type="component" value="Unassembled WGS sequence"/>
</dbReference>
<dbReference type="RefSeq" id="WP_016147520.1">
    <property type="nucleotide sequence ID" value="NZ_KB976103.1"/>
</dbReference>
<dbReference type="AlphaFoldDB" id="R8W198"/>
<accession>R8W198</accession>